<proteinExistence type="predicted"/>
<dbReference type="EMBL" id="MZ334526">
    <property type="protein sequence ID" value="UBF23332.1"/>
    <property type="molecule type" value="Genomic_DNA"/>
</dbReference>
<organism evidence="2 3">
    <name type="scientific">Halorubrum tailed virus 29</name>
    <dbReference type="NCBI Taxonomy" id="2878010"/>
    <lineage>
        <taxon>Viruses</taxon>
        <taxon>Duplodnaviria</taxon>
        <taxon>Heunggongvirae</taxon>
        <taxon>Uroviricota</taxon>
        <taxon>Caudoviricetes</taxon>
        <taxon>Kirjokansivirales</taxon>
        <taxon>Haloferuviridae</taxon>
        <taxon>Dpdavirus</taxon>
        <taxon>Dpdavirus caudatum</taxon>
        <taxon>Dpdavirus HRTV29</taxon>
    </lineage>
</organism>
<evidence type="ECO:0000256" key="1">
    <source>
        <dbReference type="SAM" id="MobiDB-lite"/>
    </source>
</evidence>
<protein>
    <submittedName>
        <fullName evidence="2">Uncharacterized protein</fullName>
    </submittedName>
</protein>
<keyword evidence="3" id="KW-1185">Reference proteome</keyword>
<sequence length="112" mass="12363">MTVSQSSGRIRTMNPFEDIEPPTEDKIDEIHAEIEAEQENWDPLDLPESQAQLVKDLRAAGAPDDMISRTGAGLYHDYVSPHPMPKHLLVGDAKAAGLEEIAQRAMSGHYDP</sequence>
<feature type="region of interest" description="Disordered" evidence="1">
    <location>
        <begin position="1"/>
        <end position="23"/>
    </location>
</feature>
<evidence type="ECO:0000313" key="3">
    <source>
        <dbReference type="Proteomes" id="UP000827282"/>
    </source>
</evidence>
<dbReference type="Proteomes" id="UP000827282">
    <property type="component" value="Segment"/>
</dbReference>
<gene>
    <name evidence="2" type="ORF">HRTV-29_gp54</name>
</gene>
<evidence type="ECO:0000313" key="2">
    <source>
        <dbReference type="EMBL" id="UBF23332.1"/>
    </source>
</evidence>
<accession>A0AAE8Y028</accession>
<name>A0AAE8Y028_9CAUD</name>
<reference evidence="2" key="1">
    <citation type="submission" date="2021-05" db="EMBL/GenBank/DDBJ databases">
        <title>Diversity, taxonomy and evolution of archaeal viruses of the class Caudoviricetes.</title>
        <authorList>
            <person name="Liu Y."/>
            <person name="Demina T.A."/>
            <person name="Roux S."/>
            <person name="Aiewsakun P."/>
            <person name="Kazlauskas D."/>
            <person name="Simmonds P."/>
            <person name="Prangishvili D."/>
            <person name="Oksanen H.M."/>
            <person name="Krupovic M."/>
        </authorList>
    </citation>
    <scope>NUCLEOTIDE SEQUENCE</scope>
    <source>
        <strain evidence="2">HRTV-29/29</strain>
    </source>
</reference>